<dbReference type="SMART" id="SM00448">
    <property type="entry name" value="REC"/>
    <property type="match status" value="1"/>
</dbReference>
<proteinExistence type="predicted"/>
<keyword evidence="1 4" id="KW-0238">DNA-binding</keyword>
<dbReference type="GO" id="GO:0005829">
    <property type="term" value="C:cytosol"/>
    <property type="evidence" value="ECO:0007669"/>
    <property type="project" value="TreeGrafter"/>
</dbReference>
<evidence type="ECO:0000313" key="5">
    <source>
        <dbReference type="Proteomes" id="UP000578449"/>
    </source>
</evidence>
<dbReference type="Gene3D" id="6.10.250.690">
    <property type="match status" value="1"/>
</dbReference>
<keyword evidence="5" id="KW-1185">Reference proteome</keyword>
<dbReference type="Gene3D" id="3.40.50.2300">
    <property type="match status" value="1"/>
</dbReference>
<gene>
    <name evidence="4" type="ORF">HNP84_003648</name>
</gene>
<dbReference type="PANTHER" id="PTHR48111">
    <property type="entry name" value="REGULATOR OF RPOS"/>
    <property type="match status" value="1"/>
</dbReference>
<dbReference type="AlphaFoldDB" id="A0A840P3H6"/>
<keyword evidence="2" id="KW-0597">Phosphoprotein</keyword>
<dbReference type="PANTHER" id="PTHR48111:SF36">
    <property type="entry name" value="TRANSCRIPTIONAL REGULATORY PROTEIN CUTR"/>
    <property type="match status" value="1"/>
</dbReference>
<dbReference type="Proteomes" id="UP000578449">
    <property type="component" value="Unassembled WGS sequence"/>
</dbReference>
<protein>
    <submittedName>
        <fullName evidence="4">DNA-binding response OmpR family regulator</fullName>
    </submittedName>
</protein>
<dbReference type="Pfam" id="PF00072">
    <property type="entry name" value="Response_reg"/>
    <property type="match status" value="1"/>
</dbReference>
<dbReference type="GO" id="GO:0000976">
    <property type="term" value="F:transcription cis-regulatory region binding"/>
    <property type="evidence" value="ECO:0007669"/>
    <property type="project" value="TreeGrafter"/>
</dbReference>
<evidence type="ECO:0000256" key="1">
    <source>
        <dbReference type="ARBA" id="ARBA00023125"/>
    </source>
</evidence>
<dbReference type="RefSeq" id="WP_185050863.1">
    <property type="nucleotide sequence ID" value="NZ_BAABIX010000039.1"/>
</dbReference>
<dbReference type="EMBL" id="JACHGN010000007">
    <property type="protein sequence ID" value="MBB5133922.1"/>
    <property type="molecule type" value="Genomic_DNA"/>
</dbReference>
<dbReference type="GO" id="GO:0000156">
    <property type="term" value="F:phosphorelay response regulator activity"/>
    <property type="evidence" value="ECO:0007669"/>
    <property type="project" value="TreeGrafter"/>
</dbReference>
<accession>A0A840P3H6</accession>
<dbReference type="InterPro" id="IPR001789">
    <property type="entry name" value="Sig_transdc_resp-reg_receiver"/>
</dbReference>
<comment type="caution">
    <text evidence="4">The sequence shown here is derived from an EMBL/GenBank/DDBJ whole genome shotgun (WGS) entry which is preliminary data.</text>
</comment>
<evidence type="ECO:0000313" key="4">
    <source>
        <dbReference type="EMBL" id="MBB5133922.1"/>
    </source>
</evidence>
<dbReference type="GO" id="GO:0006355">
    <property type="term" value="P:regulation of DNA-templated transcription"/>
    <property type="evidence" value="ECO:0007669"/>
    <property type="project" value="TreeGrafter"/>
</dbReference>
<dbReference type="InterPro" id="IPR039420">
    <property type="entry name" value="WalR-like"/>
</dbReference>
<evidence type="ECO:0000259" key="3">
    <source>
        <dbReference type="PROSITE" id="PS50110"/>
    </source>
</evidence>
<feature type="domain" description="Response regulatory" evidence="3">
    <location>
        <begin position="2"/>
        <end position="109"/>
    </location>
</feature>
<dbReference type="GO" id="GO:0032993">
    <property type="term" value="C:protein-DNA complex"/>
    <property type="evidence" value="ECO:0007669"/>
    <property type="project" value="TreeGrafter"/>
</dbReference>
<organism evidence="4 5">
    <name type="scientific">Thermocatellispora tengchongensis</name>
    <dbReference type="NCBI Taxonomy" id="1073253"/>
    <lineage>
        <taxon>Bacteria</taxon>
        <taxon>Bacillati</taxon>
        <taxon>Actinomycetota</taxon>
        <taxon>Actinomycetes</taxon>
        <taxon>Streptosporangiales</taxon>
        <taxon>Streptosporangiaceae</taxon>
        <taxon>Thermocatellispora</taxon>
    </lineage>
</organism>
<sequence>MRVLIVEDEAALADIVAEGLRDEGIAADVAYDTDSGTMLATTHKYDVIVLDRDTPALGYEDTRRRLAASRARLLVVAAPGDLETSPGADAYLTKPFTYPELIERVRALGTGGGHRVGL</sequence>
<dbReference type="InterPro" id="IPR011006">
    <property type="entry name" value="CheY-like_superfamily"/>
</dbReference>
<evidence type="ECO:0000256" key="2">
    <source>
        <dbReference type="PROSITE-ProRule" id="PRU00169"/>
    </source>
</evidence>
<feature type="modified residue" description="4-aspartylphosphate" evidence="2">
    <location>
        <position position="51"/>
    </location>
</feature>
<dbReference type="PROSITE" id="PS50110">
    <property type="entry name" value="RESPONSE_REGULATORY"/>
    <property type="match status" value="1"/>
</dbReference>
<dbReference type="SUPFAM" id="SSF52172">
    <property type="entry name" value="CheY-like"/>
    <property type="match status" value="1"/>
</dbReference>
<reference evidence="4 5" key="1">
    <citation type="submission" date="2020-08" db="EMBL/GenBank/DDBJ databases">
        <title>Genomic Encyclopedia of Type Strains, Phase IV (KMG-IV): sequencing the most valuable type-strain genomes for metagenomic binning, comparative biology and taxonomic classification.</title>
        <authorList>
            <person name="Goeker M."/>
        </authorList>
    </citation>
    <scope>NUCLEOTIDE SEQUENCE [LARGE SCALE GENOMIC DNA]</scope>
    <source>
        <strain evidence="4 5">DSM 45615</strain>
    </source>
</reference>
<name>A0A840P3H6_9ACTN</name>